<dbReference type="AlphaFoldDB" id="A0AA40FYW8"/>
<protein>
    <submittedName>
        <fullName evidence="2">Uncharacterized protein</fullName>
    </submittedName>
</protein>
<accession>A0AA40FYW8</accession>
<keyword evidence="3" id="KW-1185">Reference proteome</keyword>
<evidence type="ECO:0000256" key="1">
    <source>
        <dbReference type="SAM" id="MobiDB-lite"/>
    </source>
</evidence>
<gene>
    <name evidence="2" type="ORF">K0M31_003382</name>
</gene>
<sequence length="144" mass="15900">MLNILWQQNFLLRLASSPKNPTSVDFLQTARNTVAELNSRGDSLARERRRFVTYQAEPHEVSTATGFSWQTEDGHADWPGDLAGNGAGKDETGSVKGFTRSLRVPGDPFPSRGSSDGFMTENTRDKTALEHTRKNTTAQKLCGK</sequence>
<dbReference type="Proteomes" id="UP001177670">
    <property type="component" value="Unassembled WGS sequence"/>
</dbReference>
<proteinExistence type="predicted"/>
<feature type="compositionally biased region" description="Basic and acidic residues" evidence="1">
    <location>
        <begin position="122"/>
        <end position="133"/>
    </location>
</feature>
<feature type="compositionally biased region" description="Polar residues" evidence="1">
    <location>
        <begin position="135"/>
        <end position="144"/>
    </location>
</feature>
<feature type="compositionally biased region" description="Polar residues" evidence="1">
    <location>
        <begin position="62"/>
        <end position="71"/>
    </location>
</feature>
<dbReference type="EMBL" id="JAHYIQ010000011">
    <property type="protein sequence ID" value="KAK1127888.1"/>
    <property type="molecule type" value="Genomic_DNA"/>
</dbReference>
<evidence type="ECO:0000313" key="3">
    <source>
        <dbReference type="Proteomes" id="UP001177670"/>
    </source>
</evidence>
<feature type="region of interest" description="Disordered" evidence="1">
    <location>
        <begin position="62"/>
        <end position="144"/>
    </location>
</feature>
<name>A0AA40FYW8_9HYME</name>
<comment type="caution">
    <text evidence="2">The sequence shown here is derived from an EMBL/GenBank/DDBJ whole genome shotgun (WGS) entry which is preliminary data.</text>
</comment>
<evidence type="ECO:0000313" key="2">
    <source>
        <dbReference type="EMBL" id="KAK1127888.1"/>
    </source>
</evidence>
<reference evidence="2" key="1">
    <citation type="submission" date="2021-10" db="EMBL/GenBank/DDBJ databases">
        <title>Melipona bicolor Genome sequencing and assembly.</title>
        <authorList>
            <person name="Araujo N.S."/>
            <person name="Arias M.C."/>
        </authorList>
    </citation>
    <scope>NUCLEOTIDE SEQUENCE</scope>
    <source>
        <strain evidence="2">USP_2M_L1-L4_2017</strain>
        <tissue evidence="2">Whole body</tissue>
    </source>
</reference>
<organism evidence="2 3">
    <name type="scientific">Melipona bicolor</name>
    <dbReference type="NCBI Taxonomy" id="60889"/>
    <lineage>
        <taxon>Eukaryota</taxon>
        <taxon>Metazoa</taxon>
        <taxon>Ecdysozoa</taxon>
        <taxon>Arthropoda</taxon>
        <taxon>Hexapoda</taxon>
        <taxon>Insecta</taxon>
        <taxon>Pterygota</taxon>
        <taxon>Neoptera</taxon>
        <taxon>Endopterygota</taxon>
        <taxon>Hymenoptera</taxon>
        <taxon>Apocrita</taxon>
        <taxon>Aculeata</taxon>
        <taxon>Apoidea</taxon>
        <taxon>Anthophila</taxon>
        <taxon>Apidae</taxon>
        <taxon>Melipona</taxon>
    </lineage>
</organism>